<feature type="binding site" evidence="5">
    <location>
        <position position="115"/>
    </location>
    <ligand>
        <name>acetyl-CoA</name>
        <dbReference type="ChEBI" id="CHEBI:57288"/>
    </ligand>
</feature>
<evidence type="ECO:0000313" key="8">
    <source>
        <dbReference type="EMBL" id="OOG23826.1"/>
    </source>
</evidence>
<dbReference type="InterPro" id="IPR050680">
    <property type="entry name" value="YpeA/RimI_acetyltransf"/>
</dbReference>
<dbReference type="GO" id="GO:0008999">
    <property type="term" value="F:protein-N-terminal-alanine acetyltransferase activity"/>
    <property type="evidence" value="ECO:0007669"/>
    <property type="project" value="UniProtKB-UniRule"/>
</dbReference>
<comment type="caution">
    <text evidence="5">Lacks conserved residue(s) required for the propagation of feature annotation.</text>
</comment>
<dbReference type="InterPro" id="IPR016181">
    <property type="entry name" value="Acyl_CoA_acyltransferase"/>
</dbReference>
<organism evidence="8 9">
    <name type="scientific">Thioalkalivibrio denitrificans</name>
    <dbReference type="NCBI Taxonomy" id="108003"/>
    <lineage>
        <taxon>Bacteria</taxon>
        <taxon>Pseudomonadati</taxon>
        <taxon>Pseudomonadota</taxon>
        <taxon>Gammaproteobacteria</taxon>
        <taxon>Chromatiales</taxon>
        <taxon>Ectothiorhodospiraceae</taxon>
        <taxon>Thioalkalivibrio</taxon>
    </lineage>
</organism>
<reference evidence="8 9" key="1">
    <citation type="submission" date="2017-02" db="EMBL/GenBank/DDBJ databases">
        <title>Genomic diversity within the haloalkaliphilic genus Thioalkalivibrio.</title>
        <authorList>
            <person name="Ahn A.-C."/>
            <person name="Meier-Kolthoff J."/>
            <person name="Overmars L."/>
            <person name="Richter M."/>
            <person name="Woyke T."/>
            <person name="Sorokin D.Y."/>
            <person name="Muyzer G."/>
        </authorList>
    </citation>
    <scope>NUCLEOTIDE SEQUENCE [LARGE SCALE GENOMIC DNA]</scope>
    <source>
        <strain evidence="8 9">ALJD</strain>
    </source>
</reference>
<dbReference type="EMBL" id="MVBK01000057">
    <property type="protein sequence ID" value="OOG23826.1"/>
    <property type="molecule type" value="Genomic_DNA"/>
</dbReference>
<dbReference type="InterPro" id="IPR043690">
    <property type="entry name" value="RimI"/>
</dbReference>
<dbReference type="GO" id="GO:0005737">
    <property type="term" value="C:cytoplasm"/>
    <property type="evidence" value="ECO:0007669"/>
    <property type="project" value="UniProtKB-SubCell"/>
</dbReference>
<dbReference type="NCBIfam" id="TIGR01575">
    <property type="entry name" value="rimI"/>
    <property type="match status" value="1"/>
</dbReference>
<dbReference type="HAMAP" id="MF_02210">
    <property type="entry name" value="RimI"/>
    <property type="match status" value="1"/>
</dbReference>
<evidence type="ECO:0000256" key="1">
    <source>
        <dbReference type="ARBA" id="ARBA00005395"/>
    </source>
</evidence>
<feature type="domain" description="N-acetyltransferase" evidence="7">
    <location>
        <begin position="9"/>
        <end position="154"/>
    </location>
</feature>
<keyword evidence="9" id="KW-1185">Reference proteome</keyword>
<dbReference type="Pfam" id="PF00583">
    <property type="entry name" value="Acetyltransf_1"/>
    <property type="match status" value="1"/>
</dbReference>
<comment type="function">
    <text evidence="5 6">Acetylates the N-terminal alanine of ribosomal protein bS18.</text>
</comment>
<evidence type="ECO:0000313" key="9">
    <source>
        <dbReference type="Proteomes" id="UP000189462"/>
    </source>
</evidence>
<name>A0A1V3NGB7_9GAMM</name>
<dbReference type="PROSITE" id="PS51186">
    <property type="entry name" value="GNAT"/>
    <property type="match status" value="1"/>
</dbReference>
<dbReference type="CDD" id="cd04301">
    <property type="entry name" value="NAT_SF"/>
    <property type="match status" value="1"/>
</dbReference>
<dbReference type="PANTHER" id="PTHR43420:SF12">
    <property type="entry name" value="N-ACETYLTRANSFERASE DOMAIN-CONTAINING PROTEIN"/>
    <property type="match status" value="1"/>
</dbReference>
<dbReference type="Gene3D" id="3.40.630.30">
    <property type="match status" value="1"/>
</dbReference>
<proteinExistence type="inferred from homology"/>
<comment type="similarity">
    <text evidence="1 5 6">Belongs to the acetyltransferase family. RimI subfamily.</text>
</comment>
<comment type="caution">
    <text evidence="8">The sequence shown here is derived from an EMBL/GenBank/DDBJ whole genome shotgun (WGS) entry which is preliminary data.</text>
</comment>
<dbReference type="SUPFAM" id="SSF55729">
    <property type="entry name" value="Acyl-CoA N-acyltransferases (Nat)"/>
    <property type="match status" value="1"/>
</dbReference>
<feature type="active site" description="Proton donor" evidence="5">
    <location>
        <position position="122"/>
    </location>
</feature>
<keyword evidence="3 5" id="KW-0808">Transferase</keyword>
<dbReference type="STRING" id="108003.B1C78_09845"/>
<accession>A0A1V3NGB7</accession>
<keyword evidence="4 5" id="KW-0012">Acyltransferase</keyword>
<evidence type="ECO:0000256" key="4">
    <source>
        <dbReference type="ARBA" id="ARBA00023315"/>
    </source>
</evidence>
<evidence type="ECO:0000256" key="6">
    <source>
        <dbReference type="RuleBase" id="RU363094"/>
    </source>
</evidence>
<evidence type="ECO:0000259" key="7">
    <source>
        <dbReference type="PROSITE" id="PS51186"/>
    </source>
</evidence>
<evidence type="ECO:0000256" key="3">
    <source>
        <dbReference type="ARBA" id="ARBA00022679"/>
    </source>
</evidence>
<comment type="subcellular location">
    <subcellularLocation>
        <location evidence="5 6">Cytoplasm</location>
    </subcellularLocation>
</comment>
<evidence type="ECO:0000256" key="5">
    <source>
        <dbReference type="HAMAP-Rule" id="MF_02210"/>
    </source>
</evidence>
<feature type="active site" description="Proton acceptor" evidence="5">
    <location>
        <position position="110"/>
    </location>
</feature>
<dbReference type="InterPro" id="IPR006464">
    <property type="entry name" value="AcTrfase_RimI/Ard1"/>
</dbReference>
<dbReference type="AlphaFoldDB" id="A0A1V3NGB7"/>
<keyword evidence="2 5" id="KW-0963">Cytoplasm</keyword>
<dbReference type="InterPro" id="IPR000182">
    <property type="entry name" value="GNAT_dom"/>
</dbReference>
<dbReference type="Proteomes" id="UP000189462">
    <property type="component" value="Unassembled WGS sequence"/>
</dbReference>
<dbReference type="RefSeq" id="WP_077278979.1">
    <property type="nucleotide sequence ID" value="NZ_MVBK01000057.1"/>
</dbReference>
<protein>
    <recommendedName>
        <fullName evidence="5 6">[Ribosomal protein bS18]-alanine N-acetyltransferase</fullName>
        <ecNumber evidence="5 6">2.3.1.266</ecNumber>
    </recommendedName>
</protein>
<evidence type="ECO:0000256" key="2">
    <source>
        <dbReference type="ARBA" id="ARBA00022490"/>
    </source>
</evidence>
<dbReference type="EC" id="2.3.1.266" evidence="5 6"/>
<gene>
    <name evidence="5" type="primary">rimI</name>
    <name evidence="8" type="ORF">B1C78_09845</name>
</gene>
<comment type="catalytic activity">
    <reaction evidence="5 6">
        <text>N-terminal L-alanyl-[ribosomal protein bS18] + acetyl-CoA = N-terminal N(alpha)-acetyl-L-alanyl-[ribosomal protein bS18] + CoA + H(+)</text>
        <dbReference type="Rhea" id="RHEA:43756"/>
        <dbReference type="Rhea" id="RHEA-COMP:10676"/>
        <dbReference type="Rhea" id="RHEA-COMP:10677"/>
        <dbReference type="ChEBI" id="CHEBI:15378"/>
        <dbReference type="ChEBI" id="CHEBI:57287"/>
        <dbReference type="ChEBI" id="CHEBI:57288"/>
        <dbReference type="ChEBI" id="CHEBI:64718"/>
        <dbReference type="ChEBI" id="CHEBI:83683"/>
        <dbReference type="EC" id="2.3.1.266"/>
    </reaction>
</comment>
<dbReference type="PANTHER" id="PTHR43420">
    <property type="entry name" value="ACETYLTRANSFERASE"/>
    <property type="match status" value="1"/>
</dbReference>
<sequence length="155" mass="17524">MSAILSTNPRLRPMRHEDLDEIMGVEVRAYPYPWTEGIFRDCMRVGYSCWVMTEADSLVGYGVMSVAVGECHVLNLCVRPECQGQGYGRTLLRALLEQAQGRNAQTVFLEVRPSNTPALHLYLSEGFNEVGLRKRYYPAERGREDALVLARALVE</sequence>